<dbReference type="OMA" id="AHGSYGV"/>
<dbReference type="Gene3D" id="1.20.1250.20">
    <property type="entry name" value="MFS general substrate transporter like domains"/>
    <property type="match status" value="2"/>
</dbReference>
<feature type="transmembrane region" description="Helical" evidence="6">
    <location>
        <begin position="111"/>
        <end position="135"/>
    </location>
</feature>
<feature type="transmembrane region" description="Helical" evidence="6">
    <location>
        <begin position="388"/>
        <end position="410"/>
    </location>
</feature>
<feature type="region of interest" description="Disordered" evidence="5">
    <location>
        <begin position="55"/>
        <end position="78"/>
    </location>
</feature>
<keyword evidence="2 6" id="KW-0812">Transmembrane</keyword>
<dbReference type="AlphaFoldDB" id="A0A3E2HF84"/>
<dbReference type="PROSITE" id="PS50850">
    <property type="entry name" value="MFS"/>
    <property type="match status" value="1"/>
</dbReference>
<dbReference type="FunFam" id="1.20.1250.20:FF:000286">
    <property type="entry name" value="MFS efflux transporter"/>
    <property type="match status" value="1"/>
</dbReference>
<evidence type="ECO:0000256" key="6">
    <source>
        <dbReference type="SAM" id="Phobius"/>
    </source>
</evidence>
<reference evidence="8 9" key="1">
    <citation type="submission" date="2018-05" db="EMBL/GenBank/DDBJ databases">
        <title>Draft genome sequence of Scytalidium lignicola DSM 105466, a ubiquitous saprotrophic fungus.</title>
        <authorList>
            <person name="Buettner E."/>
            <person name="Gebauer A.M."/>
            <person name="Hofrichter M."/>
            <person name="Liers C."/>
            <person name="Kellner H."/>
        </authorList>
    </citation>
    <scope>NUCLEOTIDE SEQUENCE [LARGE SCALE GENOMIC DNA]</scope>
    <source>
        <strain evidence="8 9">DSM 105466</strain>
    </source>
</reference>
<dbReference type="PANTHER" id="PTHR23514:SF6">
    <property type="entry name" value="MAJOR FACILITATOR SUPERFAMILY (MFS) PROFILE DOMAIN-CONTAINING PROTEIN"/>
    <property type="match status" value="1"/>
</dbReference>
<sequence>MSADAFHAFIQIEQPVTNKVQHEAILRAPQRAFPRTYHSVPETQQDPIELVKIRSSPKQHEPSTSITAAPVDPPTSQIDLEMSRPASPVEQPETFDALQSFANPPMNKFRMLFICFISLAMGLSDSAPGALIPYIERHYNIGYAIVSLIFITNAIGFISAALFIDVIRFRLGRARALLLAHSLILCGYIPIVFAPPFPVIVVVFFLLGFGMAINLAIANVFVSNLQNGTMMLGFMHGSYGASPSLTPFLVPWAFWHYDTESNQTLLNSSTLQIALEPRPTSRSLFSDMVQVFKLKVVILGSIFIFAYQGAEVSISGWVISFLITTRQGSSTSVGYVTSGFWAGITLGRFLLSHQAHKIGEKTFVYGIVIGAMIFEFLVWFVPNVIGDAVAVSIVGLLLGPVYPCAASLFLRSISRKDQVSSLGVISAFGSSGGALAPFMTGILAQAVGTFVLHPIVIALFTFMLVLWLFIPDTRKRTE</sequence>
<feature type="non-terminal residue" evidence="8">
    <location>
        <position position="478"/>
    </location>
</feature>
<dbReference type="OrthoDB" id="413079at2759"/>
<dbReference type="Proteomes" id="UP000258309">
    <property type="component" value="Unassembled WGS sequence"/>
</dbReference>
<keyword evidence="4 6" id="KW-0472">Membrane</keyword>
<feature type="transmembrane region" description="Helical" evidence="6">
    <location>
        <begin position="332"/>
        <end position="351"/>
    </location>
</feature>
<feature type="transmembrane region" description="Helical" evidence="6">
    <location>
        <begin position="141"/>
        <end position="164"/>
    </location>
</feature>
<dbReference type="EMBL" id="NCSJ02000062">
    <property type="protein sequence ID" value="RFU32088.1"/>
    <property type="molecule type" value="Genomic_DNA"/>
</dbReference>
<evidence type="ECO:0000256" key="4">
    <source>
        <dbReference type="ARBA" id="ARBA00023136"/>
    </source>
</evidence>
<feature type="transmembrane region" description="Helical" evidence="6">
    <location>
        <begin position="176"/>
        <end position="193"/>
    </location>
</feature>
<dbReference type="GO" id="GO:0016020">
    <property type="term" value="C:membrane"/>
    <property type="evidence" value="ECO:0007669"/>
    <property type="project" value="UniProtKB-SubCell"/>
</dbReference>
<evidence type="ECO:0000313" key="8">
    <source>
        <dbReference type="EMBL" id="RFU32088.1"/>
    </source>
</evidence>
<name>A0A3E2HF84_SCYLI</name>
<keyword evidence="3 6" id="KW-1133">Transmembrane helix</keyword>
<comment type="subcellular location">
    <subcellularLocation>
        <location evidence="1">Membrane</location>
        <topology evidence="1">Multi-pass membrane protein</topology>
    </subcellularLocation>
</comment>
<feature type="transmembrane region" description="Helical" evidence="6">
    <location>
        <begin position="296"/>
        <end position="320"/>
    </location>
</feature>
<gene>
    <name evidence="8" type="ORF">B7463_g4277</name>
</gene>
<evidence type="ECO:0000313" key="9">
    <source>
        <dbReference type="Proteomes" id="UP000258309"/>
    </source>
</evidence>
<evidence type="ECO:0000259" key="7">
    <source>
        <dbReference type="PROSITE" id="PS50850"/>
    </source>
</evidence>
<dbReference type="GO" id="GO:0022857">
    <property type="term" value="F:transmembrane transporter activity"/>
    <property type="evidence" value="ECO:0007669"/>
    <property type="project" value="InterPro"/>
</dbReference>
<accession>A0A3E2HF84</accession>
<evidence type="ECO:0000256" key="5">
    <source>
        <dbReference type="SAM" id="MobiDB-lite"/>
    </source>
</evidence>
<feature type="transmembrane region" description="Helical" evidence="6">
    <location>
        <begin position="450"/>
        <end position="470"/>
    </location>
</feature>
<dbReference type="SUPFAM" id="SSF103473">
    <property type="entry name" value="MFS general substrate transporter"/>
    <property type="match status" value="1"/>
</dbReference>
<keyword evidence="9" id="KW-1185">Reference proteome</keyword>
<dbReference type="PANTHER" id="PTHR23514">
    <property type="entry name" value="BYPASS OF STOP CODON PROTEIN 6"/>
    <property type="match status" value="1"/>
</dbReference>
<feature type="transmembrane region" description="Helical" evidence="6">
    <location>
        <begin position="199"/>
        <end position="222"/>
    </location>
</feature>
<evidence type="ECO:0000256" key="1">
    <source>
        <dbReference type="ARBA" id="ARBA00004141"/>
    </source>
</evidence>
<feature type="non-terminal residue" evidence="8">
    <location>
        <position position="1"/>
    </location>
</feature>
<evidence type="ECO:0000256" key="3">
    <source>
        <dbReference type="ARBA" id="ARBA00022989"/>
    </source>
</evidence>
<feature type="domain" description="Major facilitator superfamily (MFS) profile" evidence="7">
    <location>
        <begin position="294"/>
        <end position="478"/>
    </location>
</feature>
<dbReference type="InterPro" id="IPR036259">
    <property type="entry name" value="MFS_trans_sf"/>
</dbReference>
<proteinExistence type="predicted"/>
<dbReference type="InterPro" id="IPR051788">
    <property type="entry name" value="MFS_Transporter"/>
</dbReference>
<organism evidence="8 9">
    <name type="scientific">Scytalidium lignicola</name>
    <name type="common">Hyphomycete</name>
    <dbReference type="NCBI Taxonomy" id="5539"/>
    <lineage>
        <taxon>Eukaryota</taxon>
        <taxon>Fungi</taxon>
        <taxon>Dikarya</taxon>
        <taxon>Ascomycota</taxon>
        <taxon>Pezizomycotina</taxon>
        <taxon>Leotiomycetes</taxon>
        <taxon>Leotiomycetes incertae sedis</taxon>
        <taxon>Scytalidium</taxon>
    </lineage>
</organism>
<feature type="transmembrane region" description="Helical" evidence="6">
    <location>
        <begin position="363"/>
        <end position="382"/>
    </location>
</feature>
<dbReference type="InterPro" id="IPR020846">
    <property type="entry name" value="MFS_dom"/>
</dbReference>
<feature type="transmembrane region" description="Helical" evidence="6">
    <location>
        <begin position="422"/>
        <end position="444"/>
    </location>
</feature>
<dbReference type="InterPro" id="IPR011701">
    <property type="entry name" value="MFS"/>
</dbReference>
<protein>
    <recommendedName>
        <fullName evidence="7">Major facilitator superfamily (MFS) profile domain-containing protein</fullName>
    </recommendedName>
</protein>
<dbReference type="Pfam" id="PF07690">
    <property type="entry name" value="MFS_1"/>
    <property type="match status" value="2"/>
</dbReference>
<comment type="caution">
    <text evidence="8">The sequence shown here is derived from an EMBL/GenBank/DDBJ whole genome shotgun (WGS) entry which is preliminary data.</text>
</comment>
<evidence type="ECO:0000256" key="2">
    <source>
        <dbReference type="ARBA" id="ARBA00022692"/>
    </source>
</evidence>